<dbReference type="InterPro" id="IPR005822">
    <property type="entry name" value="Ribosomal_uL13"/>
</dbReference>
<dbReference type="Gene3D" id="2.60.40.1730">
    <property type="entry name" value="tricorn interacting facor f3 domain"/>
    <property type="match status" value="1"/>
</dbReference>
<evidence type="ECO:0000256" key="12">
    <source>
        <dbReference type="ARBA" id="ARBA00022980"/>
    </source>
</evidence>
<keyword evidence="12" id="KW-0689">Ribosomal protein</keyword>
<dbReference type="InterPro" id="IPR016024">
    <property type="entry name" value="ARM-type_fold"/>
</dbReference>
<dbReference type="STRING" id="37546.A0A1B0FIM4"/>
<feature type="binding site" evidence="18">
    <location>
        <position position="488"/>
    </location>
    <ligand>
        <name>Zn(2+)</name>
        <dbReference type="ChEBI" id="CHEBI:29105"/>
        <note>catalytic</note>
    </ligand>
</feature>
<dbReference type="InterPro" id="IPR049980">
    <property type="entry name" value="LTA4H_cat"/>
</dbReference>
<evidence type="ECO:0000256" key="7">
    <source>
        <dbReference type="ARBA" id="ARBA00022622"/>
    </source>
</evidence>
<evidence type="ECO:0000256" key="19">
    <source>
        <dbReference type="RuleBase" id="RU361141"/>
    </source>
</evidence>
<dbReference type="GO" id="GO:1990904">
    <property type="term" value="C:ribonucleoprotein complex"/>
    <property type="evidence" value="ECO:0007669"/>
    <property type="project" value="UniProtKB-KW"/>
</dbReference>
<dbReference type="GO" id="GO:0019370">
    <property type="term" value="P:leukotriene biosynthetic process"/>
    <property type="evidence" value="ECO:0007669"/>
    <property type="project" value="UniProtKB-KW"/>
</dbReference>
<dbReference type="GO" id="GO:0043171">
    <property type="term" value="P:peptide catabolic process"/>
    <property type="evidence" value="ECO:0007669"/>
    <property type="project" value="TreeGrafter"/>
</dbReference>
<dbReference type="SMART" id="SM01263">
    <property type="entry name" value="Leuk-A4-hydro_C"/>
    <property type="match status" value="1"/>
</dbReference>
<feature type="domain" description="Peptidase M1 leukotriene A4 hydrolase/aminopeptidase C-terminal" evidence="20">
    <location>
        <begin position="659"/>
        <end position="805"/>
    </location>
</feature>
<dbReference type="EnsemblMetazoa" id="GMOY003663-RA">
    <property type="protein sequence ID" value="GMOY003663-PA"/>
    <property type="gene ID" value="GMOY003663"/>
</dbReference>
<dbReference type="NCBIfam" id="TIGR02411">
    <property type="entry name" value="leuko_A4_hydro"/>
    <property type="match status" value="1"/>
</dbReference>
<sequence>MSICKRVQQWATFARTWHIYDCTWQNPFDSAKIISKHLMGMNKPIYHPMNDCGDHVVAINTKEIALPGDEWIKRVYFHHTGYPGGASWTLAWELHEKDPTMVMKKAVYRSMKGNLQRRYTMQRLHLYADDKVPEDILANVSHQIKPLRQVPQLLLTFFVVVNCLLFSSRASRVNLYAKRSLLKTVPLYLTQKRNIMGRLGKVDPSSYSQPESITTLHSALRWQVDFKNTKLVGSVTHKFNVLEKNLAAIILDVRDIKITNAELICDKSHIPLNHFISESIDDIGAKLTLELPQGTAPGNLLVRIDYETSSAASGLQWLTPEQTLGKTHPYMFSQCQAIHARSILPCQDTPAVKFTYEATVEHPSDLTALMGALIDKRGPGCTTFKQEVPIPAYLLAIAIGKLVSKPLGPQSNVWAEQGIIDECAEEFSQTSEMLKTASDICGPYVWKQYDLLVMPPSFPFGGMENPCLTFVTPTLLAGDKSLADVVAHEIAHSWTGNLVTNKNFEHFWLNEGFTVFVETKIVGRMHGDKERDFHMLRNLTDLQECIRTQLAKQPELTKLVVDLSNCGPDDAFSTVPYIKGSTFLRYIEDLLGGPEIFEPFLRQYLQKYAYKSVITDDFKQALYEYFNGTDKKGKLTEIDWDMWLSCEGMPPIIPKFDETLANVSKQLAQLWGTKTTSELRDLPDVKQRISSHQLIDFLGKLIECKGIKDLNEQKIELLETAYNLKNTKNAEVRFRLMRLYIMARLLDRLDEIIAFANSNFRMKFCRPIYRDLGNWPDARPKAIENFKRVKDQMMAVCSHTIEKDLGLK</sequence>
<evidence type="ECO:0000256" key="3">
    <source>
        <dbReference type="ARBA" id="ARBA00004716"/>
    </source>
</evidence>
<keyword evidence="22" id="KW-1185">Reference proteome</keyword>
<keyword evidence="8 19" id="KW-0645">Protease</keyword>
<dbReference type="Gene3D" id="3.90.1180.10">
    <property type="entry name" value="Ribosomal protein L13"/>
    <property type="match status" value="1"/>
</dbReference>
<dbReference type="HAMAP" id="MF_01366">
    <property type="entry name" value="Ribosomal_uL13"/>
    <property type="match status" value="1"/>
</dbReference>
<dbReference type="Gene3D" id="1.25.40.320">
    <property type="entry name" value="Peptidase M1, leukotriene A4 hydrolase/aminopeptidase C-terminal domain"/>
    <property type="match status" value="1"/>
</dbReference>
<dbReference type="InterPro" id="IPR036899">
    <property type="entry name" value="Ribosomal_uL13_sf"/>
</dbReference>
<feature type="active site" description="Proton donor" evidence="16">
    <location>
        <position position="577"/>
    </location>
</feature>
<dbReference type="GO" id="GO:0005840">
    <property type="term" value="C:ribosome"/>
    <property type="evidence" value="ECO:0007669"/>
    <property type="project" value="UniProtKB-KW"/>
</dbReference>
<keyword evidence="7" id="KW-0325">Glycoprotein</keyword>
<keyword evidence="10 19" id="KW-0378">Hydrolase</keyword>
<evidence type="ECO:0000256" key="15">
    <source>
        <dbReference type="ARBA" id="ARBA00023288"/>
    </source>
</evidence>
<dbReference type="SUPFAM" id="SSF55486">
    <property type="entry name" value="Metalloproteases ('zincins'), catalytic domain"/>
    <property type="match status" value="1"/>
</dbReference>
<evidence type="ECO:0000256" key="9">
    <source>
        <dbReference type="ARBA" id="ARBA00022723"/>
    </source>
</evidence>
<comment type="pathway">
    <text evidence="3 19">Lipid metabolism; leukotriene B4 biosynthesis.</text>
</comment>
<evidence type="ECO:0000313" key="21">
    <source>
        <dbReference type="EnsemblMetazoa" id="GMOY003663-PA"/>
    </source>
</evidence>
<evidence type="ECO:0000256" key="10">
    <source>
        <dbReference type="ARBA" id="ARBA00022801"/>
    </source>
</evidence>
<dbReference type="GO" id="GO:0005886">
    <property type="term" value="C:plasma membrane"/>
    <property type="evidence" value="ECO:0007669"/>
    <property type="project" value="UniProtKB-SubCell"/>
</dbReference>
<name>A0A1B0FIM4_GLOMM</name>
<proteinExistence type="inferred from homology"/>
<evidence type="ECO:0000256" key="6">
    <source>
        <dbReference type="ARBA" id="ARBA00022490"/>
    </source>
</evidence>
<dbReference type="FunFam" id="2.60.40.1730:FF:000004">
    <property type="entry name" value="Leukotriene A(4) hydrolase"/>
    <property type="match status" value="1"/>
</dbReference>
<dbReference type="GO" id="GO:0006508">
    <property type="term" value="P:proteolysis"/>
    <property type="evidence" value="ECO:0007669"/>
    <property type="project" value="UniProtKB-KW"/>
</dbReference>
<dbReference type="InterPro" id="IPR042097">
    <property type="entry name" value="Aminopeptidase_N-like_N_sf"/>
</dbReference>
<evidence type="ECO:0000256" key="13">
    <source>
        <dbReference type="ARBA" id="ARBA00023049"/>
    </source>
</evidence>
<feature type="binding site" evidence="17">
    <location>
        <begin position="459"/>
        <end position="464"/>
    </location>
    <ligand>
        <name>a peptide</name>
        <dbReference type="ChEBI" id="CHEBI:60466"/>
    </ligand>
</feature>
<dbReference type="Pfam" id="PF09127">
    <property type="entry name" value="Leuk-A4-hydro_C"/>
    <property type="match status" value="1"/>
</dbReference>
<evidence type="ECO:0000256" key="1">
    <source>
        <dbReference type="ARBA" id="ARBA00004496"/>
    </source>
</evidence>
<dbReference type="InterPro" id="IPR001930">
    <property type="entry name" value="Peptidase_M1"/>
</dbReference>
<dbReference type="GO" id="GO:0004463">
    <property type="term" value="F:leukotriene-A4 hydrolase activity"/>
    <property type="evidence" value="ECO:0007669"/>
    <property type="project" value="UniProtKB-EC"/>
</dbReference>
<dbReference type="GO" id="GO:0003735">
    <property type="term" value="F:structural constituent of ribosome"/>
    <property type="evidence" value="ECO:0007669"/>
    <property type="project" value="InterPro"/>
</dbReference>
<keyword evidence="19" id="KW-0434">Leukotriene biosynthesis</keyword>
<dbReference type="Gene3D" id="3.30.2010.30">
    <property type="match status" value="1"/>
</dbReference>
<dbReference type="CDD" id="cd00392">
    <property type="entry name" value="Ribosomal_L13"/>
    <property type="match status" value="1"/>
</dbReference>
<keyword evidence="7" id="KW-0336">GPI-anchor</keyword>
<evidence type="ECO:0000256" key="5">
    <source>
        <dbReference type="ARBA" id="ARBA00010136"/>
    </source>
</evidence>
<dbReference type="InterPro" id="IPR027268">
    <property type="entry name" value="Peptidase_M4/M1_CTD_sf"/>
</dbReference>
<evidence type="ECO:0000313" key="22">
    <source>
        <dbReference type="Proteomes" id="UP000092444"/>
    </source>
</evidence>
<reference evidence="21" key="1">
    <citation type="submission" date="2020-05" db="UniProtKB">
        <authorList>
            <consortium name="EnsemblMetazoa"/>
        </authorList>
    </citation>
    <scope>IDENTIFICATION</scope>
    <source>
        <strain evidence="21">Yale</strain>
    </source>
</reference>
<keyword evidence="9 18" id="KW-0479">Metal-binding</keyword>
<dbReference type="GO" id="GO:0004301">
    <property type="term" value="F:epoxide hydrolase activity"/>
    <property type="evidence" value="ECO:0007669"/>
    <property type="project" value="TreeGrafter"/>
</dbReference>
<dbReference type="SUPFAM" id="SSF48371">
    <property type="entry name" value="ARM repeat"/>
    <property type="match status" value="1"/>
</dbReference>
<keyword evidence="7" id="KW-0472">Membrane</keyword>
<evidence type="ECO:0000256" key="16">
    <source>
        <dbReference type="PIRSR" id="PIRSR612777-1"/>
    </source>
</evidence>
<comment type="similarity">
    <text evidence="4">Belongs to the universal ribosomal protein uL13 family.</text>
</comment>
<evidence type="ECO:0000256" key="2">
    <source>
        <dbReference type="ARBA" id="ARBA00004609"/>
    </source>
</evidence>
<dbReference type="Pfam" id="PF01433">
    <property type="entry name" value="Peptidase_M1"/>
    <property type="match status" value="1"/>
</dbReference>
<feature type="active site" description="Proton acceptor" evidence="16">
    <location>
        <position position="489"/>
    </location>
</feature>
<dbReference type="EMBL" id="CCAG010006996">
    <property type="status" value="NOT_ANNOTATED_CDS"/>
    <property type="molecule type" value="Genomic_DNA"/>
</dbReference>
<comment type="similarity">
    <text evidence="5 19">Belongs to the peptidase M1 family.</text>
</comment>
<evidence type="ECO:0000256" key="17">
    <source>
        <dbReference type="PIRSR" id="PIRSR612777-2"/>
    </source>
</evidence>
<dbReference type="CDD" id="cd09599">
    <property type="entry name" value="M1_LTA4H"/>
    <property type="match status" value="1"/>
</dbReference>
<evidence type="ECO:0000256" key="18">
    <source>
        <dbReference type="PIRSR" id="PIRSR612777-3"/>
    </source>
</evidence>
<dbReference type="SUPFAM" id="SSF52161">
    <property type="entry name" value="Ribosomal protein L13"/>
    <property type="match status" value="1"/>
</dbReference>
<dbReference type="FunFam" id="3.30.2010.30:FF:000001">
    <property type="entry name" value="Leukotriene A(4) hydrolase"/>
    <property type="match status" value="1"/>
</dbReference>
<comment type="catalytic activity">
    <reaction evidence="19">
        <text>leukotriene A4 + H2O = leukotriene B4</text>
        <dbReference type="Rhea" id="RHEA:22324"/>
        <dbReference type="ChEBI" id="CHEBI:15377"/>
        <dbReference type="ChEBI" id="CHEBI:57461"/>
        <dbReference type="ChEBI" id="CHEBI:57463"/>
        <dbReference type="EC" id="3.3.2.6"/>
    </reaction>
</comment>
<dbReference type="Gene3D" id="1.10.390.10">
    <property type="entry name" value="Neutral Protease Domain 2"/>
    <property type="match status" value="1"/>
</dbReference>
<dbReference type="EC" id="3.3.2.6" evidence="19"/>
<keyword evidence="15" id="KW-0449">Lipoprotein</keyword>
<dbReference type="FunFam" id="1.10.390.10:FF:000003">
    <property type="entry name" value="Leukotriene A(4) hydrolase"/>
    <property type="match status" value="1"/>
</dbReference>
<dbReference type="UniPathway" id="UPA00878"/>
<accession>A0A1B0FIM4</accession>
<evidence type="ECO:0000256" key="4">
    <source>
        <dbReference type="ARBA" id="ARBA00006227"/>
    </source>
</evidence>
<dbReference type="PANTHER" id="PTHR45726">
    <property type="entry name" value="LEUKOTRIENE A-4 HYDROLASE"/>
    <property type="match status" value="1"/>
</dbReference>
<dbReference type="InterPro" id="IPR038502">
    <property type="entry name" value="M1_LTA-4_hydro/amino_C_sf"/>
</dbReference>
<evidence type="ECO:0000259" key="20">
    <source>
        <dbReference type="SMART" id="SM01263"/>
    </source>
</evidence>
<keyword evidence="11 18" id="KW-0862">Zinc</keyword>
<dbReference type="VEuPathDB" id="VectorBase:GMOY003663"/>
<keyword evidence="14" id="KW-0687">Ribonucleoprotein</keyword>
<dbReference type="GO" id="GO:0005829">
    <property type="term" value="C:cytosol"/>
    <property type="evidence" value="ECO:0007669"/>
    <property type="project" value="TreeGrafter"/>
</dbReference>
<dbReference type="GO" id="GO:0008270">
    <property type="term" value="F:zinc ion binding"/>
    <property type="evidence" value="ECO:0007669"/>
    <property type="project" value="InterPro"/>
</dbReference>
<evidence type="ECO:0000256" key="14">
    <source>
        <dbReference type="ARBA" id="ARBA00023274"/>
    </source>
</evidence>
<dbReference type="SUPFAM" id="SSF63737">
    <property type="entry name" value="Leukotriene A4 hydrolase N-terminal domain"/>
    <property type="match status" value="1"/>
</dbReference>
<dbReference type="PANTHER" id="PTHR45726:SF3">
    <property type="entry name" value="LEUKOTRIENE A-4 HYDROLASE"/>
    <property type="match status" value="1"/>
</dbReference>
<dbReference type="PhylomeDB" id="A0A1B0FIM4"/>
<dbReference type="Proteomes" id="UP000092444">
    <property type="component" value="Unassembled WGS sequence"/>
</dbReference>
<comment type="cofactor">
    <cofactor evidence="18 19">
        <name>Zn(2+)</name>
        <dbReference type="ChEBI" id="CHEBI:29105"/>
    </cofactor>
    <text evidence="18 19">Binds 1 zinc ion per subunit.</text>
</comment>
<dbReference type="FunFam" id="3.90.1180.10:FF:000005">
    <property type="entry name" value="39S ribosomal protein L13, mitochondrial"/>
    <property type="match status" value="1"/>
</dbReference>
<dbReference type="PRINTS" id="PR00756">
    <property type="entry name" value="ALADIPTASE"/>
</dbReference>
<dbReference type="InterPro" id="IPR034015">
    <property type="entry name" value="M1_LTA4H"/>
</dbReference>
<comment type="subcellular location">
    <subcellularLocation>
        <location evidence="2">Cell membrane</location>
        <topology evidence="2">Lipid-anchor</topology>
        <topology evidence="2">GPI-anchor</topology>
    </subcellularLocation>
    <subcellularLocation>
        <location evidence="1 19">Cytoplasm</location>
    </subcellularLocation>
</comment>
<feature type="binding site" evidence="17">
    <location>
        <begin position="761"/>
        <end position="763"/>
    </location>
    <ligand>
        <name>a peptide</name>
        <dbReference type="ChEBI" id="CHEBI:60466"/>
    </ligand>
</feature>
<dbReference type="Pfam" id="PF17900">
    <property type="entry name" value="Peptidase_M1_N"/>
    <property type="match status" value="1"/>
</dbReference>
<evidence type="ECO:0000256" key="11">
    <source>
        <dbReference type="ARBA" id="ARBA00022833"/>
    </source>
</evidence>
<feature type="binding site" evidence="18">
    <location>
        <position position="511"/>
    </location>
    <ligand>
        <name>Zn(2+)</name>
        <dbReference type="ChEBI" id="CHEBI:29105"/>
        <note>catalytic</note>
    </ligand>
</feature>
<protein>
    <recommendedName>
        <fullName evidence="19">Leukotriene A(4) hydrolase</fullName>
        <shortName evidence="19">LTA-4 hydrolase</shortName>
        <ecNumber evidence="19">3.3.2.6</ecNumber>
    </recommendedName>
</protein>
<dbReference type="InterPro" id="IPR015211">
    <property type="entry name" value="Peptidase_M1_C"/>
</dbReference>
<dbReference type="InterPro" id="IPR045357">
    <property type="entry name" value="Aminopeptidase_N-like_N"/>
</dbReference>
<dbReference type="GO" id="GO:0004177">
    <property type="term" value="F:aminopeptidase activity"/>
    <property type="evidence" value="ECO:0007669"/>
    <property type="project" value="TreeGrafter"/>
</dbReference>
<feature type="binding site" evidence="18">
    <location>
        <position position="492"/>
    </location>
    <ligand>
        <name>Zn(2+)</name>
        <dbReference type="ChEBI" id="CHEBI:29105"/>
        <note>catalytic</note>
    </ligand>
</feature>
<dbReference type="GO" id="GO:0006412">
    <property type="term" value="P:translation"/>
    <property type="evidence" value="ECO:0007669"/>
    <property type="project" value="InterPro"/>
</dbReference>
<dbReference type="GO" id="GO:0098552">
    <property type="term" value="C:side of membrane"/>
    <property type="evidence" value="ECO:0007669"/>
    <property type="project" value="UniProtKB-KW"/>
</dbReference>
<dbReference type="InterPro" id="IPR012777">
    <property type="entry name" value="LTA4H"/>
</dbReference>
<keyword evidence="13 19" id="KW-0482">Metalloprotease</keyword>
<dbReference type="InterPro" id="IPR014782">
    <property type="entry name" value="Peptidase_M1_dom"/>
</dbReference>
<organism evidence="21 22">
    <name type="scientific">Glossina morsitans morsitans</name>
    <name type="common">Savannah tsetse fly</name>
    <dbReference type="NCBI Taxonomy" id="37546"/>
    <lineage>
        <taxon>Eukaryota</taxon>
        <taxon>Metazoa</taxon>
        <taxon>Ecdysozoa</taxon>
        <taxon>Arthropoda</taxon>
        <taxon>Hexapoda</taxon>
        <taxon>Insecta</taxon>
        <taxon>Pterygota</taxon>
        <taxon>Neoptera</taxon>
        <taxon>Endopterygota</taxon>
        <taxon>Diptera</taxon>
        <taxon>Brachycera</taxon>
        <taxon>Muscomorpha</taxon>
        <taxon>Hippoboscoidea</taxon>
        <taxon>Glossinidae</taxon>
        <taxon>Glossina</taxon>
    </lineage>
</organism>
<dbReference type="Pfam" id="PF00572">
    <property type="entry name" value="Ribosomal_L13"/>
    <property type="match status" value="1"/>
</dbReference>
<feature type="binding site" evidence="17">
    <location>
        <begin position="334"/>
        <end position="336"/>
    </location>
    <ligand>
        <name>a peptide</name>
        <dbReference type="ChEBI" id="CHEBI:60466"/>
    </ligand>
</feature>
<dbReference type="GO" id="GO:0008237">
    <property type="term" value="F:metallopeptidase activity"/>
    <property type="evidence" value="ECO:0007669"/>
    <property type="project" value="UniProtKB-KW"/>
</dbReference>
<keyword evidence="6 19" id="KW-0963">Cytoplasm</keyword>
<evidence type="ECO:0000256" key="8">
    <source>
        <dbReference type="ARBA" id="ARBA00022670"/>
    </source>
</evidence>
<dbReference type="AlphaFoldDB" id="A0A1B0FIM4"/>